<dbReference type="Pfam" id="PF00579">
    <property type="entry name" value="tRNA-synt_1b"/>
    <property type="match status" value="1"/>
</dbReference>
<evidence type="ECO:0000256" key="3">
    <source>
        <dbReference type="ARBA" id="ARBA00022598"/>
    </source>
</evidence>
<evidence type="ECO:0000313" key="11">
    <source>
        <dbReference type="Proteomes" id="UP000030755"/>
    </source>
</evidence>
<dbReference type="EMBL" id="KE561200">
    <property type="protein sequence ID" value="EPZ31955.1"/>
    <property type="molecule type" value="Genomic_DNA"/>
</dbReference>
<proteinExistence type="inferred from homology"/>
<dbReference type="EC" id="6.1.1.2" evidence="2"/>
<dbReference type="PANTHER" id="PTHR43766:SF1">
    <property type="entry name" value="TRYPTOPHAN--TRNA LIGASE, MITOCHONDRIAL"/>
    <property type="match status" value="1"/>
</dbReference>
<sequence length="307" mass="34705">MSSQPTGKMHLGNYLGVIKNSVKLAKTTDNFYFGIMDLHAYTSNKYSQYFIIEAAATLLACGIPQKSLFVQSHNLVHANLSWFLSCLLSVNELNQMIQWKEKLKSGNVGNVGLFTYPILQAADILAYRATHVPIGEDQTQHMVLTRKLANKCRQFLEAPDYLPVPEAILSEIAKDPVSKMSKSDKSKNGCIFITDSPDSIRETVKRAKTDIGTKILYDPVKMSGVSNLMTILGGIKEMDLQSIELEYENLNRYDKFKDIVAELEYSRWMENKNEIEKILKINACDVTNIAMSTYLNLTNSYNTKFNK</sequence>
<evidence type="ECO:0000256" key="4">
    <source>
        <dbReference type="ARBA" id="ARBA00022741"/>
    </source>
</evidence>
<keyword evidence="7 9" id="KW-0030">Aminoacyl-tRNA synthetase</keyword>
<keyword evidence="6 9" id="KW-0648">Protein biosynthesis</keyword>
<dbReference type="Proteomes" id="UP000030755">
    <property type="component" value="Unassembled WGS sequence"/>
</dbReference>
<evidence type="ECO:0000256" key="9">
    <source>
        <dbReference type="RuleBase" id="RU363036"/>
    </source>
</evidence>
<dbReference type="GO" id="GO:0004830">
    <property type="term" value="F:tryptophan-tRNA ligase activity"/>
    <property type="evidence" value="ECO:0007669"/>
    <property type="project" value="UniProtKB-EC"/>
</dbReference>
<dbReference type="InterPro" id="IPR050203">
    <property type="entry name" value="Trp-tRNA_synthetase"/>
</dbReference>
<dbReference type="Gene3D" id="3.40.50.620">
    <property type="entry name" value="HUPs"/>
    <property type="match status" value="1"/>
</dbReference>
<dbReference type="InterPro" id="IPR002305">
    <property type="entry name" value="aa-tRNA-synth_Ic"/>
</dbReference>
<comment type="similarity">
    <text evidence="1 9">Belongs to the class-I aminoacyl-tRNA synthetase family.</text>
</comment>
<dbReference type="NCBIfam" id="TIGR00233">
    <property type="entry name" value="trpS"/>
    <property type="match status" value="1"/>
</dbReference>
<dbReference type="Gene3D" id="1.10.240.10">
    <property type="entry name" value="Tyrosyl-Transfer RNA Synthetase"/>
    <property type="match status" value="1"/>
</dbReference>
<dbReference type="InterPro" id="IPR001412">
    <property type="entry name" value="aa-tRNA-synth_I_CS"/>
</dbReference>
<evidence type="ECO:0000256" key="5">
    <source>
        <dbReference type="ARBA" id="ARBA00022840"/>
    </source>
</evidence>
<evidence type="ECO:0000256" key="8">
    <source>
        <dbReference type="ARBA" id="ARBA00030268"/>
    </source>
</evidence>
<dbReference type="STRING" id="988480.A0A075ATA4"/>
<dbReference type="PROSITE" id="PS00178">
    <property type="entry name" value="AA_TRNA_LIGASE_I"/>
    <property type="match status" value="1"/>
</dbReference>
<dbReference type="GO" id="GO:0005524">
    <property type="term" value="F:ATP binding"/>
    <property type="evidence" value="ECO:0007669"/>
    <property type="project" value="UniProtKB-KW"/>
</dbReference>
<evidence type="ECO:0000256" key="7">
    <source>
        <dbReference type="ARBA" id="ARBA00023146"/>
    </source>
</evidence>
<dbReference type="GO" id="GO:0005759">
    <property type="term" value="C:mitochondrial matrix"/>
    <property type="evidence" value="ECO:0007669"/>
    <property type="project" value="TreeGrafter"/>
</dbReference>
<name>A0A075ATA4_ROZAC</name>
<evidence type="ECO:0000313" key="10">
    <source>
        <dbReference type="EMBL" id="EPZ31955.1"/>
    </source>
</evidence>
<dbReference type="OrthoDB" id="15808at2759"/>
<evidence type="ECO:0000256" key="1">
    <source>
        <dbReference type="ARBA" id="ARBA00005594"/>
    </source>
</evidence>
<dbReference type="PRINTS" id="PR01039">
    <property type="entry name" value="TRNASYNTHTRP"/>
</dbReference>
<gene>
    <name evidence="10" type="ORF">O9G_001965</name>
</gene>
<dbReference type="HOGENOM" id="CLU_029244_1_3_1"/>
<keyword evidence="11" id="KW-1185">Reference proteome</keyword>
<keyword evidence="3 9" id="KW-0436">Ligase</keyword>
<dbReference type="InterPro" id="IPR014729">
    <property type="entry name" value="Rossmann-like_a/b/a_fold"/>
</dbReference>
<keyword evidence="4 9" id="KW-0547">Nucleotide-binding</keyword>
<evidence type="ECO:0000256" key="2">
    <source>
        <dbReference type="ARBA" id="ARBA00013161"/>
    </source>
</evidence>
<reference evidence="10 11" key="1">
    <citation type="journal article" date="2013" name="Curr. Biol.">
        <title>Shared signatures of parasitism and phylogenomics unite Cryptomycota and microsporidia.</title>
        <authorList>
            <person name="James T.Y."/>
            <person name="Pelin A."/>
            <person name="Bonen L."/>
            <person name="Ahrendt S."/>
            <person name="Sain D."/>
            <person name="Corradi N."/>
            <person name="Stajich J.E."/>
        </authorList>
    </citation>
    <scope>NUCLEOTIDE SEQUENCE [LARGE SCALE GENOMIC DNA]</scope>
    <source>
        <strain evidence="10 11">CSF55</strain>
    </source>
</reference>
<dbReference type="AlphaFoldDB" id="A0A075ATA4"/>
<keyword evidence="5 9" id="KW-0067">ATP-binding</keyword>
<accession>A0A075ATA4</accession>
<organism evidence="10 11">
    <name type="scientific">Rozella allomycis (strain CSF55)</name>
    <dbReference type="NCBI Taxonomy" id="988480"/>
    <lineage>
        <taxon>Eukaryota</taxon>
        <taxon>Fungi</taxon>
        <taxon>Fungi incertae sedis</taxon>
        <taxon>Cryptomycota</taxon>
        <taxon>Cryptomycota incertae sedis</taxon>
        <taxon>Rozella</taxon>
    </lineage>
</organism>
<dbReference type="GO" id="GO:0070183">
    <property type="term" value="P:mitochondrial tryptophanyl-tRNA aminoacylation"/>
    <property type="evidence" value="ECO:0007669"/>
    <property type="project" value="EnsemblFungi"/>
</dbReference>
<dbReference type="InterPro" id="IPR002306">
    <property type="entry name" value="Trp-tRNA-ligase"/>
</dbReference>
<evidence type="ECO:0000256" key="6">
    <source>
        <dbReference type="ARBA" id="ARBA00022917"/>
    </source>
</evidence>
<dbReference type="SUPFAM" id="SSF52374">
    <property type="entry name" value="Nucleotidylyl transferase"/>
    <property type="match status" value="1"/>
</dbReference>
<dbReference type="PANTHER" id="PTHR43766">
    <property type="entry name" value="TRYPTOPHAN--TRNA LIGASE, MITOCHONDRIAL"/>
    <property type="match status" value="1"/>
</dbReference>
<protein>
    <recommendedName>
        <fullName evidence="2">tryptophan--tRNA ligase</fullName>
        <ecNumber evidence="2">6.1.1.2</ecNumber>
    </recommendedName>
    <alternativeName>
        <fullName evidence="8">Tryptophanyl-tRNA synthetase</fullName>
    </alternativeName>
</protein>